<keyword evidence="4" id="KW-1185">Reference proteome</keyword>
<reference evidence="3 4" key="1">
    <citation type="submission" date="2020-06" db="EMBL/GenBank/DDBJ databases">
        <title>Transcriptomic and genomic resources for Thalictrum thalictroides and T. hernandezii: Facilitating candidate gene discovery in an emerging model plant lineage.</title>
        <authorList>
            <person name="Arias T."/>
            <person name="Riano-Pachon D.M."/>
            <person name="Di Stilio V.S."/>
        </authorList>
    </citation>
    <scope>NUCLEOTIDE SEQUENCE [LARGE SCALE GENOMIC DNA]</scope>
    <source>
        <strain evidence="4">cv. WT478/WT964</strain>
        <tissue evidence="3">Leaves</tissue>
    </source>
</reference>
<gene>
    <name evidence="3" type="ORF">FRX31_035397</name>
</gene>
<dbReference type="OrthoDB" id="65569at2759"/>
<dbReference type="PANTHER" id="PTHR10353">
    <property type="entry name" value="GLYCOSYL HYDROLASE"/>
    <property type="match status" value="1"/>
</dbReference>
<dbReference type="InterPro" id="IPR001360">
    <property type="entry name" value="Glyco_hydro_1"/>
</dbReference>
<proteinExistence type="inferred from homology"/>
<evidence type="ECO:0000313" key="3">
    <source>
        <dbReference type="EMBL" id="KAF5175016.1"/>
    </source>
</evidence>
<dbReference type="Pfam" id="PF00232">
    <property type="entry name" value="Glyco_hydro_1"/>
    <property type="match status" value="1"/>
</dbReference>
<name>A0A7J6UR66_THATH</name>
<dbReference type="Proteomes" id="UP000554482">
    <property type="component" value="Unassembled WGS sequence"/>
</dbReference>
<evidence type="ECO:0000256" key="2">
    <source>
        <dbReference type="RuleBase" id="RU003690"/>
    </source>
</evidence>
<evidence type="ECO:0000256" key="1">
    <source>
        <dbReference type="ARBA" id="ARBA00010838"/>
    </source>
</evidence>
<protein>
    <submittedName>
        <fullName evidence="3">Beta-glucosidase</fullName>
    </submittedName>
</protein>
<dbReference type="PANTHER" id="PTHR10353:SF29">
    <property type="entry name" value="BETA-GLUCOSIDASE 11"/>
    <property type="match status" value="1"/>
</dbReference>
<accession>A0A7J6UR66</accession>
<dbReference type="Gene3D" id="3.20.20.80">
    <property type="entry name" value="Glycosidases"/>
    <property type="match status" value="1"/>
</dbReference>
<dbReference type="AlphaFoldDB" id="A0A7J6UR66"/>
<evidence type="ECO:0000313" key="4">
    <source>
        <dbReference type="Proteomes" id="UP000554482"/>
    </source>
</evidence>
<comment type="similarity">
    <text evidence="1 2">Belongs to the glycosyl hydrolase 1 family.</text>
</comment>
<sequence length="147" mass="16989">TSGLLLPVFARLKFVPEWGLQKVLEYIKLKYKNPAIFIHENGYPESSNGSSSPANNNDTGRIEYLQRYIGSMLPSIRNGSNVRGYFVWSFLDVFEAIGGYTSHFGLYGVDFSDKDRKRYPRQSVYWYSNFLAKNGRKTEIASFLYRE</sequence>
<dbReference type="GO" id="GO:0008422">
    <property type="term" value="F:beta-glucosidase activity"/>
    <property type="evidence" value="ECO:0007669"/>
    <property type="project" value="TreeGrafter"/>
</dbReference>
<dbReference type="InterPro" id="IPR017853">
    <property type="entry name" value="GH"/>
</dbReference>
<feature type="non-terminal residue" evidence="3">
    <location>
        <position position="1"/>
    </location>
</feature>
<dbReference type="EMBL" id="JABWDY010044603">
    <property type="protein sequence ID" value="KAF5175016.1"/>
    <property type="molecule type" value="Genomic_DNA"/>
</dbReference>
<dbReference type="PRINTS" id="PR00131">
    <property type="entry name" value="GLHYDRLASE1"/>
</dbReference>
<organism evidence="3 4">
    <name type="scientific">Thalictrum thalictroides</name>
    <name type="common">Rue-anemone</name>
    <name type="synonym">Anemone thalictroides</name>
    <dbReference type="NCBI Taxonomy" id="46969"/>
    <lineage>
        <taxon>Eukaryota</taxon>
        <taxon>Viridiplantae</taxon>
        <taxon>Streptophyta</taxon>
        <taxon>Embryophyta</taxon>
        <taxon>Tracheophyta</taxon>
        <taxon>Spermatophyta</taxon>
        <taxon>Magnoliopsida</taxon>
        <taxon>Ranunculales</taxon>
        <taxon>Ranunculaceae</taxon>
        <taxon>Thalictroideae</taxon>
        <taxon>Thalictrum</taxon>
    </lineage>
</organism>
<dbReference type="GO" id="GO:0005975">
    <property type="term" value="P:carbohydrate metabolic process"/>
    <property type="evidence" value="ECO:0007669"/>
    <property type="project" value="InterPro"/>
</dbReference>
<dbReference type="SUPFAM" id="SSF51445">
    <property type="entry name" value="(Trans)glycosidases"/>
    <property type="match status" value="1"/>
</dbReference>
<comment type="caution">
    <text evidence="3">The sequence shown here is derived from an EMBL/GenBank/DDBJ whole genome shotgun (WGS) entry which is preliminary data.</text>
</comment>